<dbReference type="EMBL" id="MGDZ01000064">
    <property type="protein sequence ID" value="OGL72390.1"/>
    <property type="molecule type" value="Genomic_DNA"/>
</dbReference>
<evidence type="ECO:0000313" key="2">
    <source>
        <dbReference type="Proteomes" id="UP000176303"/>
    </source>
</evidence>
<evidence type="ECO:0000313" key="1">
    <source>
        <dbReference type="EMBL" id="OGL72390.1"/>
    </source>
</evidence>
<reference evidence="1 2" key="1">
    <citation type="journal article" date="2016" name="Nat. Commun.">
        <title>Thousands of microbial genomes shed light on interconnected biogeochemical processes in an aquifer system.</title>
        <authorList>
            <person name="Anantharaman K."/>
            <person name="Brown C.T."/>
            <person name="Hug L.A."/>
            <person name="Sharon I."/>
            <person name="Castelle C.J."/>
            <person name="Probst A.J."/>
            <person name="Thomas B.C."/>
            <person name="Singh A."/>
            <person name="Wilkins M.J."/>
            <person name="Karaoz U."/>
            <person name="Brodie E.L."/>
            <person name="Williams K.H."/>
            <person name="Hubbard S.S."/>
            <person name="Banfield J.F."/>
        </authorList>
    </citation>
    <scope>NUCLEOTIDE SEQUENCE [LARGE SCALE GENOMIC DNA]</scope>
</reference>
<proteinExistence type="predicted"/>
<sequence length="354" mass="38459">MKDVYIVVGDIGSAKELVLAAPRLVEQGAGISWFADPEGKAASAVLAKGKIEFASRGPEKGDRPDVILIGTSGSAVDFQITWTRFGKEQGIPVVWLEDLWGTGEREGTRCVAPDVMLVNDEAAREIAHSVRPTMRIYAVGKPTFETLPGFANRGAEVRAEVRSRLRLANPDLLVTYWSGGEKPDRAEEHVRALSFQGEFGGRRHHFAPRLHPKLPDAVRGNLWLLAQAGRARAVDASAEVLEELILASDAIVADWSVTEGYKSVLLEVPTVITMFPADPERLAATGFPDAQPPLVRAVAAEAAYDPDALTRILDRIATDPSAARKQLAMFRKPFLRLLEPGAAFRIAEAVLTVI</sequence>
<accession>A0A1F7U279</accession>
<dbReference type="STRING" id="1802391.A3D72_00970"/>
<name>A0A1F7U279_9BACT</name>
<dbReference type="AlphaFoldDB" id="A0A1F7U279"/>
<comment type="caution">
    <text evidence="1">The sequence shown here is derived from an EMBL/GenBank/DDBJ whole genome shotgun (WGS) entry which is preliminary data.</text>
</comment>
<organism evidence="1 2">
    <name type="scientific">Candidatus Uhrbacteria bacterium RIFCSPHIGHO2_02_FULL_57_19</name>
    <dbReference type="NCBI Taxonomy" id="1802391"/>
    <lineage>
        <taxon>Bacteria</taxon>
        <taxon>Candidatus Uhriibacteriota</taxon>
    </lineage>
</organism>
<gene>
    <name evidence="1" type="ORF">A3D72_00970</name>
</gene>
<evidence type="ECO:0008006" key="3">
    <source>
        <dbReference type="Google" id="ProtNLM"/>
    </source>
</evidence>
<dbReference type="Proteomes" id="UP000176303">
    <property type="component" value="Unassembled WGS sequence"/>
</dbReference>
<protein>
    <recommendedName>
        <fullName evidence="3">Glycosyl transferase family 28 C-terminal domain-containing protein</fullName>
    </recommendedName>
</protein>